<evidence type="ECO:0000259" key="6">
    <source>
        <dbReference type="Pfam" id="PF01782"/>
    </source>
</evidence>
<keyword evidence="4 5" id="KW-0143">Chaperone</keyword>
<feature type="domain" description="Ribosome maturation factor RimM PRC barrel" evidence="7">
    <location>
        <begin position="108"/>
        <end position="173"/>
    </location>
</feature>
<protein>
    <recommendedName>
        <fullName evidence="5">Ribosome maturation factor RimM</fullName>
    </recommendedName>
</protein>
<dbReference type="GO" id="GO:0006364">
    <property type="term" value="P:rRNA processing"/>
    <property type="evidence" value="ECO:0007669"/>
    <property type="project" value="UniProtKB-UniRule"/>
</dbReference>
<organism evidence="8 9">
    <name type="scientific">Nitrosococcus oceani C-27</name>
    <dbReference type="NCBI Taxonomy" id="314279"/>
    <lineage>
        <taxon>Bacteria</taxon>
        <taxon>Pseudomonadati</taxon>
        <taxon>Pseudomonadota</taxon>
        <taxon>Gammaproteobacteria</taxon>
        <taxon>Chromatiales</taxon>
        <taxon>Chromatiaceae</taxon>
        <taxon>Nitrosococcus</taxon>
    </lineage>
</organism>
<evidence type="ECO:0000256" key="3">
    <source>
        <dbReference type="ARBA" id="ARBA00022552"/>
    </source>
</evidence>
<name>A0A0E2Z0R2_9GAMM</name>
<accession>A0A0E2Z0R2</accession>
<evidence type="ECO:0000313" key="9">
    <source>
        <dbReference type="Proteomes" id="UP000028839"/>
    </source>
</evidence>
<dbReference type="InterPro" id="IPR011961">
    <property type="entry name" value="RimM"/>
</dbReference>
<keyword evidence="2 5" id="KW-0690">Ribosome biogenesis</keyword>
<evidence type="ECO:0000259" key="7">
    <source>
        <dbReference type="Pfam" id="PF24986"/>
    </source>
</evidence>
<dbReference type="OrthoDB" id="9783509at2"/>
<evidence type="ECO:0000256" key="5">
    <source>
        <dbReference type="HAMAP-Rule" id="MF_00014"/>
    </source>
</evidence>
<comment type="similarity">
    <text evidence="5">Belongs to the RimM family.</text>
</comment>
<dbReference type="SUPFAM" id="SSF50447">
    <property type="entry name" value="Translation proteins"/>
    <property type="match status" value="1"/>
</dbReference>
<dbReference type="GO" id="GO:0043022">
    <property type="term" value="F:ribosome binding"/>
    <property type="evidence" value="ECO:0007669"/>
    <property type="project" value="InterPro"/>
</dbReference>
<evidence type="ECO:0000313" key="8">
    <source>
        <dbReference type="EMBL" id="KFI18796.1"/>
    </source>
</evidence>
<dbReference type="SMR" id="A0A0E2Z0R2"/>
<dbReference type="Pfam" id="PF24986">
    <property type="entry name" value="PRC_RimM"/>
    <property type="match status" value="1"/>
</dbReference>
<dbReference type="PANTHER" id="PTHR33692">
    <property type="entry name" value="RIBOSOME MATURATION FACTOR RIMM"/>
    <property type="match status" value="1"/>
</dbReference>
<sequence length="175" mass="19983">MELGQEATDDKRYVLVGRISGLYGVQGWLRVYSYTQPRNNILDYEPWYLQQNGAWQARRLRKGRVQGKGIVVALEGIDERDVAALWVGCEIAVHRDQLPPPQEGEYYWSDLIGLQVITLQGEVLGQVDRLLETGANDVLVVRGERERLLPFLMGMIVKQVDLQQGLLTVDWDPDF</sequence>
<dbReference type="Gene3D" id="2.30.30.240">
    <property type="entry name" value="PRC-barrel domain"/>
    <property type="match status" value="1"/>
</dbReference>
<comment type="function">
    <text evidence="5">An accessory protein needed during the final step in the assembly of 30S ribosomal subunit, possibly for assembly of the head region. Essential for efficient processing of 16S rRNA. May be needed both before and after RbfA during the maturation of 16S rRNA. It has affinity for free ribosomal 30S subunits but not for 70S ribosomes.</text>
</comment>
<comment type="subunit">
    <text evidence="5">Binds ribosomal protein uS19.</text>
</comment>
<dbReference type="EMBL" id="JPGN01000072">
    <property type="protein sequence ID" value="KFI18796.1"/>
    <property type="molecule type" value="Genomic_DNA"/>
</dbReference>
<dbReference type="Proteomes" id="UP000028839">
    <property type="component" value="Unassembled WGS sequence"/>
</dbReference>
<reference evidence="8 9" key="1">
    <citation type="submission" date="2014-07" db="EMBL/GenBank/DDBJ databases">
        <title>Comparative analysis of Nitrosococcus oceani genome inventories of strains from Pacific and Atlantic gyres.</title>
        <authorList>
            <person name="Lim C.K."/>
            <person name="Wang L."/>
            <person name="Sayavedra-Soto L.A."/>
            <person name="Klotz M.G."/>
        </authorList>
    </citation>
    <scope>NUCLEOTIDE SEQUENCE [LARGE SCALE GENOMIC DNA]</scope>
    <source>
        <strain evidence="8 9">C-27</strain>
    </source>
</reference>
<dbReference type="HOGENOM" id="CLU_077636_1_0_6"/>
<comment type="caution">
    <text evidence="8">The sequence shown here is derived from an EMBL/GenBank/DDBJ whole genome shotgun (WGS) entry which is preliminary data.</text>
</comment>
<evidence type="ECO:0000256" key="2">
    <source>
        <dbReference type="ARBA" id="ARBA00022517"/>
    </source>
</evidence>
<dbReference type="GO" id="GO:0005737">
    <property type="term" value="C:cytoplasm"/>
    <property type="evidence" value="ECO:0007669"/>
    <property type="project" value="UniProtKB-SubCell"/>
</dbReference>
<comment type="domain">
    <text evidence="5">The PRC barrel domain binds ribosomal protein uS19.</text>
</comment>
<evidence type="ECO:0000256" key="1">
    <source>
        <dbReference type="ARBA" id="ARBA00022490"/>
    </source>
</evidence>
<dbReference type="SUPFAM" id="SSF50346">
    <property type="entry name" value="PRC-barrel domain"/>
    <property type="match status" value="1"/>
</dbReference>
<gene>
    <name evidence="5" type="primary">rimM</name>
    <name evidence="8" type="ORF">IB75_12085</name>
</gene>
<dbReference type="InterPro" id="IPR002676">
    <property type="entry name" value="RimM_N"/>
</dbReference>
<dbReference type="Pfam" id="PF01782">
    <property type="entry name" value="RimM"/>
    <property type="match status" value="1"/>
</dbReference>
<dbReference type="InterPro" id="IPR036976">
    <property type="entry name" value="RimM_N_sf"/>
</dbReference>
<dbReference type="Gene3D" id="2.40.30.60">
    <property type="entry name" value="RimM"/>
    <property type="match status" value="1"/>
</dbReference>
<dbReference type="PANTHER" id="PTHR33692:SF1">
    <property type="entry name" value="RIBOSOME MATURATION FACTOR RIMM"/>
    <property type="match status" value="1"/>
</dbReference>
<dbReference type="GO" id="GO:0005840">
    <property type="term" value="C:ribosome"/>
    <property type="evidence" value="ECO:0007669"/>
    <property type="project" value="InterPro"/>
</dbReference>
<dbReference type="InterPro" id="IPR009000">
    <property type="entry name" value="Transl_B-barrel_sf"/>
</dbReference>
<proteinExistence type="inferred from homology"/>
<feature type="domain" description="RimM N-terminal" evidence="6">
    <location>
        <begin position="16"/>
        <end position="97"/>
    </location>
</feature>
<dbReference type="AlphaFoldDB" id="A0A0E2Z0R2"/>
<dbReference type="HAMAP" id="MF_00014">
    <property type="entry name" value="Ribosome_mat_RimM"/>
    <property type="match status" value="1"/>
</dbReference>
<dbReference type="InterPro" id="IPR056792">
    <property type="entry name" value="PRC_RimM"/>
</dbReference>
<dbReference type="NCBIfam" id="TIGR02273">
    <property type="entry name" value="16S_RimM"/>
    <property type="match status" value="1"/>
</dbReference>
<keyword evidence="1 5" id="KW-0963">Cytoplasm</keyword>
<keyword evidence="3 5" id="KW-0698">rRNA processing</keyword>
<dbReference type="InterPro" id="IPR011033">
    <property type="entry name" value="PRC_barrel-like_sf"/>
</dbReference>
<evidence type="ECO:0000256" key="4">
    <source>
        <dbReference type="ARBA" id="ARBA00023186"/>
    </source>
</evidence>
<dbReference type="GO" id="GO:0042274">
    <property type="term" value="P:ribosomal small subunit biogenesis"/>
    <property type="evidence" value="ECO:0007669"/>
    <property type="project" value="UniProtKB-UniRule"/>
</dbReference>
<comment type="subcellular location">
    <subcellularLocation>
        <location evidence="5">Cytoplasm</location>
    </subcellularLocation>
</comment>